<protein>
    <submittedName>
        <fullName evidence="3">2',5'-phosphodiesterase 12-like</fullName>
    </submittedName>
</protein>
<evidence type="ECO:0000313" key="2">
    <source>
        <dbReference type="Proteomes" id="UP000695000"/>
    </source>
</evidence>
<dbReference type="PANTHER" id="PTHR12121">
    <property type="entry name" value="CARBON CATABOLITE REPRESSOR PROTEIN 4"/>
    <property type="match status" value="1"/>
</dbReference>
<evidence type="ECO:0000313" key="3">
    <source>
        <dbReference type="RefSeq" id="XP_017773871.1"/>
    </source>
</evidence>
<name>A0ABM1MH21_NICVS</name>
<dbReference type="GeneID" id="108560715"/>
<keyword evidence="2" id="KW-1185">Reference proteome</keyword>
<dbReference type="InterPro" id="IPR005135">
    <property type="entry name" value="Endo/exonuclease/phosphatase"/>
</dbReference>
<feature type="domain" description="Endonuclease/exonuclease/phosphatase" evidence="1">
    <location>
        <begin position="260"/>
        <end position="531"/>
    </location>
</feature>
<dbReference type="RefSeq" id="XP_017773871.1">
    <property type="nucleotide sequence ID" value="XM_017918382.1"/>
</dbReference>
<organism evidence="2 3">
    <name type="scientific">Nicrophorus vespilloides</name>
    <name type="common">Boreal carrion beetle</name>
    <dbReference type="NCBI Taxonomy" id="110193"/>
    <lineage>
        <taxon>Eukaryota</taxon>
        <taxon>Metazoa</taxon>
        <taxon>Ecdysozoa</taxon>
        <taxon>Arthropoda</taxon>
        <taxon>Hexapoda</taxon>
        <taxon>Insecta</taxon>
        <taxon>Pterygota</taxon>
        <taxon>Neoptera</taxon>
        <taxon>Endopterygota</taxon>
        <taxon>Coleoptera</taxon>
        <taxon>Polyphaga</taxon>
        <taxon>Staphyliniformia</taxon>
        <taxon>Silphidae</taxon>
        <taxon>Nicrophorinae</taxon>
        <taxon>Nicrophorus</taxon>
    </lineage>
</organism>
<proteinExistence type="predicted"/>
<evidence type="ECO:0000259" key="1">
    <source>
        <dbReference type="Pfam" id="PF03372"/>
    </source>
</evidence>
<dbReference type="SUPFAM" id="SSF56219">
    <property type="entry name" value="DNase I-like"/>
    <property type="match status" value="1"/>
</dbReference>
<dbReference type="Gene3D" id="3.60.10.10">
    <property type="entry name" value="Endonuclease/exonuclease/phosphatase"/>
    <property type="match status" value="1"/>
</dbReference>
<dbReference type="Pfam" id="PF03372">
    <property type="entry name" value="Exo_endo_phos"/>
    <property type="match status" value="1"/>
</dbReference>
<reference evidence="3" key="1">
    <citation type="submission" date="2025-08" db="UniProtKB">
        <authorList>
            <consortium name="RefSeq"/>
        </authorList>
    </citation>
    <scope>IDENTIFICATION</scope>
    <source>
        <tissue evidence="3">Whole Larva</tissue>
    </source>
</reference>
<accession>A0ABM1MH21</accession>
<dbReference type="Proteomes" id="UP000695000">
    <property type="component" value="Unplaced"/>
</dbReference>
<dbReference type="InterPro" id="IPR050410">
    <property type="entry name" value="CCR4/nocturin_mRNA_transcr"/>
</dbReference>
<dbReference type="PANTHER" id="PTHR12121:SF37">
    <property type="entry name" value="2',5'-PHOSPHODIESTERASE 12"/>
    <property type="match status" value="1"/>
</dbReference>
<sequence length="540" mass="62466">MDSGELKANLRFLPWQNQCTFMFPIYYKNNVFELDDQINISVLSYETINEFMGYISDKINKLIHTNMGKENGNHVVDLKVLFKNRSKLVSTCNTVKHLESLKHLTFSILGIDFPVLINAPLIQGMKLPEIIFHGHSVSAINFKFTFVDNDLSSFTWYKSKDKIEWEQVGRQFNYLVKKTDADHYLKLECLPINSQHTGEVFSVISQNVVCAIPQLPVCPFEDRQKHITGYTQNPNFRVVCYNTLSCRYTGTQFTYCDKQHLSVDYRKQLIMKELTGYKADIICLQEVDNKVFSFYFRDEFKKLNYAAIYNKKGNVIPEGLATIFNTKRFSFFGQGHIVFNMEVKKNPCLRNVLRIIKKDQDLEETFMKQATSLQFCKLKNQCLNEITIVANTHLYYHPDASNVRLIQTVLCLDYLKNICSKEIKHNPNYNVGLIFCGDFNSTPDSEVYKFLVNGTIQYENAGYATTLFHPFSFKSACGTPQYTNYTKEFKACLDYIFVETKMSVVDYVPFPSEDILKKDEGLPSAVFPSDHLPLIADVKY</sequence>
<gene>
    <name evidence="3" type="primary">LOC108560715</name>
</gene>
<dbReference type="InterPro" id="IPR036691">
    <property type="entry name" value="Endo/exonu/phosph_ase_sf"/>
</dbReference>